<keyword evidence="2" id="KW-0378">Hydrolase</keyword>
<dbReference type="WBParaSite" id="ASIM_0001926901-mRNA-1">
    <property type="protein sequence ID" value="ASIM_0001926901-mRNA-1"/>
    <property type="gene ID" value="ASIM_0001926901"/>
</dbReference>
<comment type="similarity">
    <text evidence="1">Belongs to the histidine acid phosphatase family.</text>
</comment>
<dbReference type="GO" id="GO:0016791">
    <property type="term" value="F:phosphatase activity"/>
    <property type="evidence" value="ECO:0007669"/>
    <property type="project" value="TreeGrafter"/>
</dbReference>
<dbReference type="PANTHER" id="PTHR11567:SF110">
    <property type="entry name" value="2-PHOSPHOXYLOSE PHOSPHATASE 1"/>
    <property type="match status" value="1"/>
</dbReference>
<comment type="catalytic activity">
    <reaction evidence="3">
        <text>3-O-[beta-D-GlcA-(1-&gt;3)-beta-D-Gal-(1-&gt;3)-beta-D-Gal-(1-&gt;4)-beta-D-2-O-P-Xyl]-L-seryl-[protein] + H2O = 3-O-(beta-D-GlcA-(1-&gt;3)-beta-D-Gal-(1-&gt;3)-beta-D-Gal-(1-&gt;4)-beta-D-Xyl)-L-seryl-[protein] + phosphate</text>
        <dbReference type="Rhea" id="RHEA:56512"/>
        <dbReference type="Rhea" id="RHEA-COMP:12573"/>
        <dbReference type="Rhea" id="RHEA-COMP:14559"/>
        <dbReference type="ChEBI" id="CHEBI:15377"/>
        <dbReference type="ChEBI" id="CHEBI:43474"/>
        <dbReference type="ChEBI" id="CHEBI:132093"/>
        <dbReference type="ChEBI" id="CHEBI:140495"/>
    </reaction>
</comment>
<evidence type="ECO:0000313" key="6">
    <source>
        <dbReference type="EMBL" id="VDK65757.1"/>
    </source>
</evidence>
<dbReference type="Pfam" id="PF00328">
    <property type="entry name" value="His_Phos_2"/>
    <property type="match status" value="1"/>
</dbReference>
<proteinExistence type="inferred from homology"/>
<reference evidence="8" key="1">
    <citation type="submission" date="2017-02" db="UniProtKB">
        <authorList>
            <consortium name="WormBaseParasite"/>
        </authorList>
    </citation>
    <scope>IDENTIFICATION</scope>
</reference>
<accession>A0A0M3KE64</accession>
<dbReference type="CDD" id="cd07061">
    <property type="entry name" value="HP_HAP_like"/>
    <property type="match status" value="1"/>
</dbReference>
<dbReference type="Gene3D" id="3.40.50.1240">
    <property type="entry name" value="Phosphoglycerate mutase-like"/>
    <property type="match status" value="1"/>
</dbReference>
<keyword evidence="7" id="KW-1185">Reference proteome</keyword>
<evidence type="ECO:0000256" key="2">
    <source>
        <dbReference type="ARBA" id="ARBA00022801"/>
    </source>
</evidence>
<name>A0A0M3KE64_ANISI</name>
<organism evidence="8">
    <name type="scientific">Anisakis simplex</name>
    <name type="common">Herring worm</name>
    <dbReference type="NCBI Taxonomy" id="6269"/>
    <lineage>
        <taxon>Eukaryota</taxon>
        <taxon>Metazoa</taxon>
        <taxon>Ecdysozoa</taxon>
        <taxon>Nematoda</taxon>
        <taxon>Chromadorea</taxon>
        <taxon>Rhabditida</taxon>
        <taxon>Spirurina</taxon>
        <taxon>Ascaridomorpha</taxon>
        <taxon>Ascaridoidea</taxon>
        <taxon>Anisakidae</taxon>
        <taxon>Anisakis</taxon>
        <taxon>Anisakis simplex complex</taxon>
    </lineage>
</organism>
<dbReference type="InterPro" id="IPR050645">
    <property type="entry name" value="Histidine_acid_phosphatase"/>
</dbReference>
<dbReference type="InterPro" id="IPR000560">
    <property type="entry name" value="His_Pase_clade-2"/>
</dbReference>
<dbReference type="EMBL" id="UYRR01035879">
    <property type="protein sequence ID" value="VDK65757.1"/>
    <property type="molecule type" value="Genomic_DNA"/>
</dbReference>
<dbReference type="OrthoDB" id="5821688at2759"/>
<evidence type="ECO:0000313" key="8">
    <source>
        <dbReference type="WBParaSite" id="ASIM_0001926901-mRNA-1"/>
    </source>
</evidence>
<evidence type="ECO:0000313" key="7">
    <source>
        <dbReference type="Proteomes" id="UP000267096"/>
    </source>
</evidence>
<evidence type="ECO:0000256" key="5">
    <source>
        <dbReference type="ARBA" id="ARBA00041499"/>
    </source>
</evidence>
<dbReference type="AlphaFoldDB" id="A0A0M3KE64"/>
<protein>
    <recommendedName>
        <fullName evidence="4">2-phosphoxylose phosphatase 1</fullName>
    </recommendedName>
    <alternativeName>
        <fullName evidence="5">Acid phosphatase-like protein 2</fullName>
    </alternativeName>
</protein>
<dbReference type="PANTHER" id="PTHR11567">
    <property type="entry name" value="ACID PHOSPHATASE-RELATED"/>
    <property type="match status" value="1"/>
</dbReference>
<dbReference type="InterPro" id="IPR029033">
    <property type="entry name" value="His_PPase_superfam"/>
</dbReference>
<evidence type="ECO:0000256" key="3">
    <source>
        <dbReference type="ARBA" id="ARBA00036311"/>
    </source>
</evidence>
<reference evidence="6 7" key="2">
    <citation type="submission" date="2018-11" db="EMBL/GenBank/DDBJ databases">
        <authorList>
            <consortium name="Pathogen Informatics"/>
        </authorList>
    </citation>
    <scope>NUCLEOTIDE SEQUENCE [LARGE SCALE GENOMIC DNA]</scope>
</reference>
<gene>
    <name evidence="6" type="ORF">ASIM_LOCUS18662</name>
</gene>
<evidence type="ECO:0000256" key="4">
    <source>
        <dbReference type="ARBA" id="ARBA00040357"/>
    </source>
</evidence>
<sequence length="239" mass="27689">MGTLCPKGTTVHPNDFAKMKVLKIWRHGDRSPNRWIDKLSYNKKYFPDEKGSLTELGYAQAIELGKRIRKRYFEHSNFTAEQVFIRSTNMSRTIRTAEGVLHSLGMPNAKITVEADMDNDTVGNPLFECPAANRMVEEWGDRYLMKEHFNYTYGRLERELNFTGYTYPLLDLIDCLNAHDLMVPEWAKNNTLISILRSLSWMGIKMQYGIEPFANELLKKIRTKVLVRAATIDEENRTG</sequence>
<dbReference type="SUPFAM" id="SSF53254">
    <property type="entry name" value="Phosphoglycerate mutase-like"/>
    <property type="match status" value="1"/>
</dbReference>
<dbReference type="Proteomes" id="UP000267096">
    <property type="component" value="Unassembled WGS sequence"/>
</dbReference>
<evidence type="ECO:0000256" key="1">
    <source>
        <dbReference type="ARBA" id="ARBA00005375"/>
    </source>
</evidence>